<gene>
    <name evidence="1" type="ORF">B0F90DRAFT_1701251</name>
</gene>
<feature type="non-terminal residue" evidence="1">
    <location>
        <position position="87"/>
    </location>
</feature>
<reference evidence="1" key="1">
    <citation type="journal article" date="2022" name="New Phytol.">
        <title>Evolutionary transition to the ectomycorrhizal habit in the genomes of a hyperdiverse lineage of mushroom-forming fungi.</title>
        <authorList>
            <person name="Looney B."/>
            <person name="Miyauchi S."/>
            <person name="Morin E."/>
            <person name="Drula E."/>
            <person name="Courty P.E."/>
            <person name="Kohler A."/>
            <person name="Kuo A."/>
            <person name="LaButti K."/>
            <person name="Pangilinan J."/>
            <person name="Lipzen A."/>
            <person name="Riley R."/>
            <person name="Andreopoulos W."/>
            <person name="He G."/>
            <person name="Johnson J."/>
            <person name="Nolan M."/>
            <person name="Tritt A."/>
            <person name="Barry K.W."/>
            <person name="Grigoriev I.V."/>
            <person name="Nagy L.G."/>
            <person name="Hibbett D."/>
            <person name="Henrissat B."/>
            <person name="Matheny P.B."/>
            <person name="Labbe J."/>
            <person name="Martin F.M."/>
        </authorList>
    </citation>
    <scope>NUCLEOTIDE SEQUENCE</scope>
    <source>
        <strain evidence="1">BPL690</strain>
    </source>
</reference>
<evidence type="ECO:0000313" key="2">
    <source>
        <dbReference type="Proteomes" id="UP001203297"/>
    </source>
</evidence>
<dbReference type="EMBL" id="WTXG01000006">
    <property type="protein sequence ID" value="KAI0305098.1"/>
    <property type="molecule type" value="Genomic_DNA"/>
</dbReference>
<sequence>MKLRPLVVIHRGWNMNTLSTLMSRGTTGLQNSSLFPTSGIRFFPGSLLSLPQGDSTSVEGVDDEHPITLPDIPTVEFKDFLKFFYFG</sequence>
<name>A0AAD4QMT0_9AGAM</name>
<keyword evidence="2" id="KW-1185">Reference proteome</keyword>
<comment type="caution">
    <text evidence="1">The sequence shown here is derived from an EMBL/GenBank/DDBJ whole genome shotgun (WGS) entry which is preliminary data.</text>
</comment>
<dbReference type="Proteomes" id="UP001203297">
    <property type="component" value="Unassembled WGS sequence"/>
</dbReference>
<proteinExistence type="predicted"/>
<protein>
    <submittedName>
        <fullName evidence="1">Uncharacterized protein</fullName>
    </submittedName>
</protein>
<organism evidence="1 2">
    <name type="scientific">Multifurca ochricompacta</name>
    <dbReference type="NCBI Taxonomy" id="376703"/>
    <lineage>
        <taxon>Eukaryota</taxon>
        <taxon>Fungi</taxon>
        <taxon>Dikarya</taxon>
        <taxon>Basidiomycota</taxon>
        <taxon>Agaricomycotina</taxon>
        <taxon>Agaricomycetes</taxon>
        <taxon>Russulales</taxon>
        <taxon>Russulaceae</taxon>
        <taxon>Multifurca</taxon>
    </lineage>
</organism>
<evidence type="ECO:0000313" key="1">
    <source>
        <dbReference type="EMBL" id="KAI0305098.1"/>
    </source>
</evidence>
<dbReference type="AlphaFoldDB" id="A0AAD4QMT0"/>
<accession>A0AAD4QMT0</accession>